<dbReference type="InterPro" id="IPR045087">
    <property type="entry name" value="Cu-oxidase_fam"/>
</dbReference>
<feature type="domain" description="Plastocyanin-like" evidence="14">
    <location>
        <begin position="106"/>
        <end position="203"/>
    </location>
</feature>
<gene>
    <name evidence="15" type="ORF">GBL_3347</name>
</gene>
<feature type="domain" description="Plastocyanin-like" evidence="13">
    <location>
        <begin position="253"/>
        <end position="362"/>
    </location>
</feature>
<feature type="binding site" description="type 1 copper site" evidence="12">
    <location>
        <position position="144"/>
    </location>
    <ligand>
        <name>Cu cation</name>
        <dbReference type="ChEBI" id="CHEBI:23378"/>
        <label>1</label>
    </ligand>
</feature>
<dbReference type="AlphaFoldDB" id="U2X838"/>
<evidence type="ECO:0000256" key="10">
    <source>
        <dbReference type="ARBA" id="ARBA00023008"/>
    </source>
</evidence>
<evidence type="ECO:0000259" key="14">
    <source>
        <dbReference type="Pfam" id="PF07732"/>
    </source>
</evidence>
<keyword evidence="10 12" id="KW-0186">Copper</keyword>
<evidence type="ECO:0000256" key="12">
    <source>
        <dbReference type="PIRSR" id="PIRSR601287-1"/>
    </source>
</evidence>
<comment type="subunit">
    <text evidence="4">Homotrimer.</text>
</comment>
<dbReference type="Proteomes" id="UP000016424">
    <property type="component" value="Unassembled WGS sequence"/>
</dbReference>
<evidence type="ECO:0000256" key="8">
    <source>
        <dbReference type="ARBA" id="ARBA00022737"/>
    </source>
</evidence>
<dbReference type="GO" id="GO:0005507">
    <property type="term" value="F:copper ion binding"/>
    <property type="evidence" value="ECO:0007669"/>
    <property type="project" value="InterPro"/>
</dbReference>
<evidence type="ECO:0000256" key="7">
    <source>
        <dbReference type="ARBA" id="ARBA00022723"/>
    </source>
</evidence>
<dbReference type="Gene3D" id="2.60.40.420">
    <property type="entry name" value="Cupredoxins - blue copper proteins"/>
    <property type="match status" value="2"/>
</dbReference>
<evidence type="ECO:0000313" key="15">
    <source>
        <dbReference type="EMBL" id="GAD15130.1"/>
    </source>
</evidence>
<sequence length="376" mass="42218">MSVNIPAEFERKQRACHPITAFCITPACILFIKRLSTHAAAYDEIVIPSLKGEDGMHGYLPGNPQTLIITPNVKDAPFRVLKNGVKQFHLRAEPVVHELVNGIKIRGYGYNGSIPGPTILVNQGDYVQITVENRLPEATSVHWHGLIVSNRMDGVPGPGGSPIIQPGESFTYEFRIQQSGTFMYHSHVHDAKQELMGLAGMLISRGIYEEPVDRDYVLLLQEWAVQMEMRQQTSSHPMNDHPSKRSASNIYDIDPMSMMFNFFTINGKAYPDTAPLFVRYGERVRIRLGNLSMDSHPMHFHGHEFSVTAVDGNPIPMMARLKRNTINVAPGETWNIEFLANNPGNWVFHCHKPHHTTNAHAMEGMGGMLTVIRYAK</sequence>
<dbReference type="PANTHER" id="PTHR11709">
    <property type="entry name" value="MULTI-COPPER OXIDASE"/>
    <property type="match status" value="1"/>
</dbReference>
<organism evidence="15 16">
    <name type="scientific">Geobacillus kaustophilus GBlys</name>
    <dbReference type="NCBI Taxonomy" id="1337888"/>
    <lineage>
        <taxon>Bacteria</taxon>
        <taxon>Bacillati</taxon>
        <taxon>Bacillota</taxon>
        <taxon>Bacilli</taxon>
        <taxon>Bacillales</taxon>
        <taxon>Anoxybacillaceae</taxon>
        <taxon>Geobacillus</taxon>
        <taxon>Geobacillus thermoleovorans group</taxon>
    </lineage>
</organism>
<reference evidence="16" key="1">
    <citation type="journal article" date="2013" name="Genome">
        <title>Draft Genome Sequence of Geobacillus kaustophilus GBlys, a Lysogenic Strain with Bacteriophage phiOH2.</title>
        <authorList>
            <person name="Doi K."/>
            <person name="Mori K."/>
            <person name="Martono H."/>
            <person name="Nagayoshi Y."/>
            <person name="Fujino Y."/>
            <person name="Tashiro K."/>
            <person name="Kuhara S."/>
            <person name="Ohshima T."/>
        </authorList>
    </citation>
    <scope>NUCLEOTIDE SEQUENCE [LARGE SCALE GENOMIC DNA]</scope>
    <source>
        <strain evidence="16">GBlys</strain>
    </source>
</reference>
<evidence type="ECO:0000256" key="4">
    <source>
        <dbReference type="ARBA" id="ARBA00011233"/>
    </source>
</evidence>
<comment type="similarity">
    <text evidence="3">Belongs to the multicopper oxidase family.</text>
</comment>
<dbReference type="CDD" id="cd13860">
    <property type="entry name" value="CuRO_1_2dMco_1"/>
    <property type="match status" value="1"/>
</dbReference>
<proteinExistence type="inferred from homology"/>
<comment type="cofactor">
    <cofactor evidence="1 12">
        <name>Cu(+)</name>
        <dbReference type="ChEBI" id="CHEBI:49552"/>
    </cofactor>
</comment>
<evidence type="ECO:0000256" key="2">
    <source>
        <dbReference type="ARBA" id="ARBA00001973"/>
    </source>
</evidence>
<comment type="catalytic activity">
    <reaction evidence="11">
        <text>nitric oxide + Fe(III)-[cytochrome c] + H2O = Fe(II)-[cytochrome c] + nitrite + 2 H(+)</text>
        <dbReference type="Rhea" id="RHEA:15233"/>
        <dbReference type="Rhea" id="RHEA-COMP:10350"/>
        <dbReference type="Rhea" id="RHEA-COMP:14399"/>
        <dbReference type="ChEBI" id="CHEBI:15377"/>
        <dbReference type="ChEBI" id="CHEBI:15378"/>
        <dbReference type="ChEBI" id="CHEBI:16301"/>
        <dbReference type="ChEBI" id="CHEBI:16480"/>
        <dbReference type="ChEBI" id="CHEBI:29033"/>
        <dbReference type="ChEBI" id="CHEBI:29034"/>
        <dbReference type="EC" id="1.7.2.1"/>
    </reaction>
</comment>
<evidence type="ECO:0000256" key="3">
    <source>
        <dbReference type="ARBA" id="ARBA00010609"/>
    </source>
</evidence>
<protein>
    <recommendedName>
        <fullName evidence="6">Copper-containing nitrite reductase</fullName>
        <ecNumber evidence="5">1.7.2.1</ecNumber>
    </recommendedName>
</protein>
<dbReference type="PRINTS" id="PR00695">
    <property type="entry name" value="CUNO2RDTASE"/>
</dbReference>
<accession>U2X838</accession>
<keyword evidence="8" id="KW-0677">Repeat</keyword>
<evidence type="ECO:0000256" key="1">
    <source>
        <dbReference type="ARBA" id="ARBA00001960"/>
    </source>
</evidence>
<evidence type="ECO:0000259" key="13">
    <source>
        <dbReference type="Pfam" id="PF07731"/>
    </source>
</evidence>
<evidence type="ECO:0000256" key="5">
    <source>
        <dbReference type="ARBA" id="ARBA00011882"/>
    </source>
</evidence>
<name>U2X838_GEOKU</name>
<comment type="cofactor">
    <cofactor evidence="2 12">
        <name>Cu(2+)</name>
        <dbReference type="ChEBI" id="CHEBI:29036"/>
    </cofactor>
</comment>
<comment type="caution">
    <text evidence="15">The sequence shown here is derived from an EMBL/GenBank/DDBJ whole genome shotgun (WGS) entry which is preliminary data.</text>
</comment>
<dbReference type="Pfam" id="PF07732">
    <property type="entry name" value="Cu-oxidase_3"/>
    <property type="match status" value="1"/>
</dbReference>
<dbReference type="InterPro" id="IPR011707">
    <property type="entry name" value="Cu-oxidase-like_N"/>
</dbReference>
<evidence type="ECO:0000256" key="11">
    <source>
        <dbReference type="ARBA" id="ARBA00049340"/>
    </source>
</evidence>
<dbReference type="InterPro" id="IPR011706">
    <property type="entry name" value="Cu-oxidase_C"/>
</dbReference>
<dbReference type="InterPro" id="IPR001287">
    <property type="entry name" value="NO2-reductase_Cu"/>
</dbReference>
<dbReference type="SUPFAM" id="SSF49503">
    <property type="entry name" value="Cupredoxins"/>
    <property type="match status" value="2"/>
</dbReference>
<keyword evidence="7 12" id="KW-0479">Metal-binding</keyword>
<feature type="binding site" description="type 1 copper site" evidence="12">
    <location>
        <position position="185"/>
    </location>
    <ligand>
        <name>Cu cation</name>
        <dbReference type="ChEBI" id="CHEBI:23378"/>
        <label>1</label>
    </ligand>
</feature>
<feature type="binding site" description="type 1 copper site" evidence="12">
    <location>
        <position position="351"/>
    </location>
    <ligand>
        <name>Cu cation</name>
        <dbReference type="ChEBI" id="CHEBI:23378"/>
        <label>1</label>
    </ligand>
</feature>
<dbReference type="EMBL" id="BASG01000053">
    <property type="protein sequence ID" value="GAD15130.1"/>
    <property type="molecule type" value="Genomic_DNA"/>
</dbReference>
<dbReference type="GO" id="GO:0050421">
    <property type="term" value="F:nitrite reductase (NO-forming) activity"/>
    <property type="evidence" value="ECO:0007669"/>
    <property type="project" value="UniProtKB-EC"/>
</dbReference>
<dbReference type="CDD" id="cd04202">
    <property type="entry name" value="CuRO_D2_2dMcoN_like"/>
    <property type="match status" value="1"/>
</dbReference>
<evidence type="ECO:0000313" key="16">
    <source>
        <dbReference type="Proteomes" id="UP000016424"/>
    </source>
</evidence>
<dbReference type="Pfam" id="PF07731">
    <property type="entry name" value="Cu-oxidase_2"/>
    <property type="match status" value="1"/>
</dbReference>
<keyword evidence="9" id="KW-0560">Oxidoreductase</keyword>
<dbReference type="EC" id="1.7.2.1" evidence="5"/>
<dbReference type="InterPro" id="IPR008972">
    <property type="entry name" value="Cupredoxin"/>
</dbReference>
<evidence type="ECO:0000256" key="9">
    <source>
        <dbReference type="ARBA" id="ARBA00023002"/>
    </source>
</evidence>
<evidence type="ECO:0000256" key="6">
    <source>
        <dbReference type="ARBA" id="ARBA00017290"/>
    </source>
</evidence>